<keyword evidence="2" id="KW-1185">Reference proteome</keyword>
<dbReference type="OrthoDB" id="6636823at2"/>
<dbReference type="Pfam" id="PF14056">
    <property type="entry name" value="DUF4250"/>
    <property type="match status" value="1"/>
</dbReference>
<protein>
    <submittedName>
        <fullName evidence="1">Uncharacterized protein DUF4250</fullName>
    </submittedName>
</protein>
<dbReference type="Proteomes" id="UP000252086">
    <property type="component" value="Unassembled WGS sequence"/>
</dbReference>
<dbReference type="EMBL" id="QNRF01000004">
    <property type="protein sequence ID" value="RBO83552.1"/>
    <property type="molecule type" value="Genomic_DNA"/>
</dbReference>
<comment type="caution">
    <text evidence="1">The sequence shown here is derived from an EMBL/GenBank/DDBJ whole genome shotgun (WGS) entry which is preliminary data.</text>
</comment>
<accession>A0A366D0G0</accession>
<evidence type="ECO:0000313" key="1">
    <source>
        <dbReference type="EMBL" id="RBO83552.1"/>
    </source>
</evidence>
<dbReference type="InterPro" id="IPR025346">
    <property type="entry name" value="DUF4250"/>
</dbReference>
<dbReference type="AlphaFoldDB" id="A0A366D0G0"/>
<name>A0A366D0G0_9GAMM</name>
<proteinExistence type="predicted"/>
<evidence type="ECO:0000313" key="2">
    <source>
        <dbReference type="Proteomes" id="UP000252086"/>
    </source>
</evidence>
<sequence length="68" mass="7896">MNLNNQNIASMDINILFSIINLKLRNDFSSLSSLCASFEIDEQRLIERLKSGGFHFETKENQFKRDSL</sequence>
<gene>
    <name evidence="1" type="ORF">DFP76_104371</name>
</gene>
<dbReference type="RefSeq" id="WP_113874496.1">
    <property type="nucleotide sequence ID" value="NZ_QNRF01000004.1"/>
</dbReference>
<reference evidence="1 2" key="1">
    <citation type="submission" date="2018-06" db="EMBL/GenBank/DDBJ databases">
        <title>Genomic Encyclopedia of Type Strains, Phase III (KMG-III): the genomes of soil and plant-associated and newly described type strains.</title>
        <authorList>
            <person name="Whitman W."/>
        </authorList>
    </citation>
    <scope>NUCLEOTIDE SEQUENCE [LARGE SCALE GENOMIC DNA]</scope>
    <source>
        <strain evidence="1 2">CECT 7732</strain>
    </source>
</reference>
<organism evidence="1 2">
    <name type="scientific">Marinomonas aquiplantarum</name>
    <dbReference type="NCBI Taxonomy" id="491951"/>
    <lineage>
        <taxon>Bacteria</taxon>
        <taxon>Pseudomonadati</taxon>
        <taxon>Pseudomonadota</taxon>
        <taxon>Gammaproteobacteria</taxon>
        <taxon>Oceanospirillales</taxon>
        <taxon>Oceanospirillaceae</taxon>
        <taxon>Marinomonas</taxon>
    </lineage>
</organism>